<keyword evidence="1" id="KW-0472">Membrane</keyword>
<keyword evidence="1" id="KW-0812">Transmembrane</keyword>
<feature type="transmembrane region" description="Helical" evidence="1">
    <location>
        <begin position="28"/>
        <end position="47"/>
    </location>
</feature>
<protein>
    <submittedName>
        <fullName evidence="2">Uncharacterized protein</fullName>
    </submittedName>
</protein>
<dbReference type="EMBL" id="JACWMX010000002">
    <property type="protein sequence ID" value="MBD1392720.1"/>
    <property type="molecule type" value="Genomic_DNA"/>
</dbReference>
<evidence type="ECO:0000313" key="3">
    <source>
        <dbReference type="Proteomes" id="UP000619078"/>
    </source>
</evidence>
<comment type="caution">
    <text evidence="2">The sequence shown here is derived from an EMBL/GenBank/DDBJ whole genome shotgun (WGS) entry which is preliminary data.</text>
</comment>
<dbReference type="RefSeq" id="WP_191161912.1">
    <property type="nucleotide sequence ID" value="NZ_JACWMX010000002.1"/>
</dbReference>
<reference evidence="2" key="1">
    <citation type="submission" date="2020-09" db="EMBL/GenBank/DDBJ databases">
        <title>Novel species of Mucilaginibacter isolated from a glacier on the Tibetan Plateau.</title>
        <authorList>
            <person name="Liu Q."/>
            <person name="Xin Y.-H."/>
        </authorList>
    </citation>
    <scope>NUCLEOTIDE SEQUENCE</scope>
    <source>
        <strain evidence="2">ZB1P21</strain>
    </source>
</reference>
<evidence type="ECO:0000256" key="1">
    <source>
        <dbReference type="SAM" id="Phobius"/>
    </source>
</evidence>
<name>A0A926NQA9_9SPHI</name>
<dbReference type="AlphaFoldDB" id="A0A926NQA9"/>
<organism evidence="2 3">
    <name type="scientific">Mucilaginibacter glaciei</name>
    <dbReference type="NCBI Taxonomy" id="2772109"/>
    <lineage>
        <taxon>Bacteria</taxon>
        <taxon>Pseudomonadati</taxon>
        <taxon>Bacteroidota</taxon>
        <taxon>Sphingobacteriia</taxon>
        <taxon>Sphingobacteriales</taxon>
        <taxon>Sphingobacteriaceae</taxon>
        <taxon>Mucilaginibacter</taxon>
    </lineage>
</organism>
<gene>
    <name evidence="2" type="ORF">IDJ76_06400</name>
</gene>
<dbReference type="Proteomes" id="UP000619078">
    <property type="component" value="Unassembled WGS sequence"/>
</dbReference>
<proteinExistence type="predicted"/>
<sequence length="574" mass="62583">MITCIILAIGLVLQELRRANKHWLLWRVLAIVVACVGLACIALPLSYQIRVALKDKHKTTLLTEGFDVDSLDKNAKQVTFDEDIKKAFPHVQLITPKEINKTDQLHIYGYGLTGSDLQQLAGRSIVFHQANTPAGTTNLSYTSRLKTGDVLTVQGSFNNTSKQKVKLVLKALNTGLDSVIVAPKSGSTFTLTTLPKTSGRVVYTLTSDGETQGSLPVEVNPVKTLKVLMLSASPDFESKFLKNWLSGNGYAVASRAAISKDKFTTEFINIPQFPLDRISASTLNKFDVLIGDLSVLSNLSDAESAALKQEVTDNGLGVIVKADSAGGKSSWLQRGFPVDRPSGKEPAPATLLINGAKSLNKLGAGNAYINYQNGTQPLVTGAQNHILANSALSGSGKIVFTTLNNTFSWMLAGNKADYTTLWSALITKAARKSNDLADESSAATLPVTGQPTQLTVLDSKRLSVNINGDNIASIQHLNIPFEWDVLYRPTAVGWQFVHQNGNTNWFYAYPQTDWLAIQAVAKISATKNYEMLNEKTDIVTKQIQETVRINVPKIYFYILLLAACTFLWAETKIS</sequence>
<dbReference type="InterPro" id="IPR029062">
    <property type="entry name" value="Class_I_gatase-like"/>
</dbReference>
<evidence type="ECO:0000313" key="2">
    <source>
        <dbReference type="EMBL" id="MBD1392720.1"/>
    </source>
</evidence>
<keyword evidence="1" id="KW-1133">Transmembrane helix</keyword>
<accession>A0A926NQA9</accession>
<dbReference type="SUPFAM" id="SSF52317">
    <property type="entry name" value="Class I glutamine amidotransferase-like"/>
    <property type="match status" value="1"/>
</dbReference>
<keyword evidence="3" id="KW-1185">Reference proteome</keyword>